<dbReference type="KEGG" id="cci:CC1G_03153"/>
<dbReference type="Pfam" id="PF00300">
    <property type="entry name" value="His_Phos_1"/>
    <property type="match status" value="1"/>
</dbReference>
<proteinExistence type="predicted"/>
<dbReference type="CDD" id="cd07067">
    <property type="entry name" value="HP_PGM_like"/>
    <property type="match status" value="1"/>
</dbReference>
<dbReference type="Gene3D" id="3.40.50.1240">
    <property type="entry name" value="Phosphoglycerate mutase-like"/>
    <property type="match status" value="1"/>
</dbReference>
<accession>A8PF46</accession>
<dbReference type="AlphaFoldDB" id="A8PF46"/>
<dbReference type="GeneID" id="6017580"/>
<name>A8PF46_COPC7</name>
<sequence>MGRYTYEIVPEIFAHDLDGEPLVAVPERFGLVDDSPDRWTKLFQKLEEMNQSAKEGEKYKVVFCIRHGQGFHNVAEAKYGTEAWDDHWSKLNGDGDIVWGPDPLLTPTGIEQAKDVRKMWEKEVGAGLGLPSKIYSSPLSRALRTCFITFDGLVPVEDSEGKEESRVLIVEDCREENGVHTCDKRNTRSWIQTQFPKYKFEEGFEEEDRLWSRDVRETKKEVGVRAARVLDRIFDENPTEVFQAITAHNGFINGVLLTLGRKPYLLPTGGAFFDLPGLRFRESMF</sequence>
<dbReference type="OMA" id="NWVDARL"/>
<dbReference type="PANTHER" id="PTHR48100">
    <property type="entry name" value="BROAD-SPECIFICITY PHOSPHATASE YOR283W-RELATED"/>
    <property type="match status" value="1"/>
</dbReference>
<dbReference type="EMBL" id="AACS02000008">
    <property type="protein sequence ID" value="EAU80977.2"/>
    <property type="molecule type" value="Genomic_DNA"/>
</dbReference>
<dbReference type="InParanoid" id="A8PF46"/>
<dbReference type="OrthoDB" id="496981at2759"/>
<dbReference type="SMART" id="SM00855">
    <property type="entry name" value="PGAM"/>
    <property type="match status" value="1"/>
</dbReference>
<dbReference type="PANTHER" id="PTHR48100:SF1">
    <property type="entry name" value="HISTIDINE PHOSPHATASE FAMILY PROTEIN-RELATED"/>
    <property type="match status" value="1"/>
</dbReference>
<dbReference type="InterPro" id="IPR013078">
    <property type="entry name" value="His_Pase_superF_clade-1"/>
</dbReference>
<gene>
    <name evidence="1" type="ORF">CC1G_03153</name>
</gene>
<dbReference type="HOGENOM" id="CLU_039184_0_0_1"/>
<dbReference type="FunCoup" id="A8PF46">
    <property type="interactions" value="287"/>
</dbReference>
<protein>
    <submittedName>
        <fullName evidence="1">Phosphoglycerate mutase</fullName>
    </submittedName>
</protein>
<reference evidence="1 2" key="1">
    <citation type="journal article" date="2010" name="Proc. Natl. Acad. Sci. U.S.A.">
        <title>Insights into evolution of multicellular fungi from the assembled chromosomes of the mushroom Coprinopsis cinerea (Coprinus cinereus).</title>
        <authorList>
            <person name="Stajich J.E."/>
            <person name="Wilke S.K."/>
            <person name="Ahren D."/>
            <person name="Au C.H."/>
            <person name="Birren B.W."/>
            <person name="Borodovsky M."/>
            <person name="Burns C."/>
            <person name="Canback B."/>
            <person name="Casselton L.A."/>
            <person name="Cheng C.K."/>
            <person name="Deng J."/>
            <person name="Dietrich F.S."/>
            <person name="Fargo D.C."/>
            <person name="Farman M.L."/>
            <person name="Gathman A.C."/>
            <person name="Goldberg J."/>
            <person name="Guigo R."/>
            <person name="Hoegger P.J."/>
            <person name="Hooker J.B."/>
            <person name="Huggins A."/>
            <person name="James T.Y."/>
            <person name="Kamada T."/>
            <person name="Kilaru S."/>
            <person name="Kodira C."/>
            <person name="Kues U."/>
            <person name="Kupfer D."/>
            <person name="Kwan H.S."/>
            <person name="Lomsadze A."/>
            <person name="Li W."/>
            <person name="Lilly W.W."/>
            <person name="Ma L.J."/>
            <person name="Mackey A.J."/>
            <person name="Manning G."/>
            <person name="Martin F."/>
            <person name="Muraguchi H."/>
            <person name="Natvig D.O."/>
            <person name="Palmerini H."/>
            <person name="Ramesh M.A."/>
            <person name="Rehmeyer C.J."/>
            <person name="Roe B.A."/>
            <person name="Shenoy N."/>
            <person name="Stanke M."/>
            <person name="Ter-Hovhannisyan V."/>
            <person name="Tunlid A."/>
            <person name="Velagapudi R."/>
            <person name="Vision T.J."/>
            <person name="Zeng Q."/>
            <person name="Zolan M.E."/>
            <person name="Pukkila P.J."/>
        </authorList>
    </citation>
    <scope>NUCLEOTIDE SEQUENCE [LARGE SCALE GENOMIC DNA]</scope>
    <source>
        <strain evidence="2">Okayama-7 / 130 / ATCC MYA-4618 / FGSC 9003</strain>
    </source>
</reference>
<dbReference type="eggNOG" id="KOG4754">
    <property type="taxonomic scope" value="Eukaryota"/>
</dbReference>
<dbReference type="VEuPathDB" id="FungiDB:CC1G_03153"/>
<dbReference type="GO" id="GO:0005737">
    <property type="term" value="C:cytoplasm"/>
    <property type="evidence" value="ECO:0007669"/>
    <property type="project" value="TreeGrafter"/>
</dbReference>
<dbReference type="Proteomes" id="UP000001861">
    <property type="component" value="Unassembled WGS sequence"/>
</dbReference>
<dbReference type="InterPro" id="IPR029033">
    <property type="entry name" value="His_PPase_superfam"/>
</dbReference>
<evidence type="ECO:0000313" key="2">
    <source>
        <dbReference type="Proteomes" id="UP000001861"/>
    </source>
</evidence>
<dbReference type="GO" id="GO:0016791">
    <property type="term" value="F:phosphatase activity"/>
    <property type="evidence" value="ECO:0007669"/>
    <property type="project" value="TreeGrafter"/>
</dbReference>
<keyword evidence="2" id="KW-1185">Reference proteome</keyword>
<evidence type="ECO:0000313" key="1">
    <source>
        <dbReference type="EMBL" id="EAU80977.2"/>
    </source>
</evidence>
<dbReference type="InterPro" id="IPR050275">
    <property type="entry name" value="PGM_Phosphatase"/>
</dbReference>
<comment type="caution">
    <text evidence="1">The sequence shown here is derived from an EMBL/GenBank/DDBJ whole genome shotgun (WGS) entry which is preliminary data.</text>
</comment>
<dbReference type="RefSeq" id="XP_001840924.2">
    <property type="nucleotide sequence ID" value="XM_001840872.2"/>
</dbReference>
<organism evidence="1 2">
    <name type="scientific">Coprinopsis cinerea (strain Okayama-7 / 130 / ATCC MYA-4618 / FGSC 9003)</name>
    <name type="common">Inky cap fungus</name>
    <name type="synonym">Hormographiella aspergillata</name>
    <dbReference type="NCBI Taxonomy" id="240176"/>
    <lineage>
        <taxon>Eukaryota</taxon>
        <taxon>Fungi</taxon>
        <taxon>Dikarya</taxon>
        <taxon>Basidiomycota</taxon>
        <taxon>Agaricomycotina</taxon>
        <taxon>Agaricomycetes</taxon>
        <taxon>Agaricomycetidae</taxon>
        <taxon>Agaricales</taxon>
        <taxon>Agaricineae</taxon>
        <taxon>Psathyrellaceae</taxon>
        <taxon>Coprinopsis</taxon>
    </lineage>
</organism>
<dbReference type="SUPFAM" id="SSF53254">
    <property type="entry name" value="Phosphoglycerate mutase-like"/>
    <property type="match status" value="1"/>
</dbReference>